<evidence type="ECO:0000313" key="1">
    <source>
        <dbReference type="EMBL" id="RAL64958.1"/>
    </source>
</evidence>
<dbReference type="Proteomes" id="UP000249056">
    <property type="component" value="Unassembled WGS sequence"/>
</dbReference>
<protein>
    <submittedName>
        <fullName evidence="1">Uncharacterized protein</fullName>
    </submittedName>
</protein>
<keyword evidence="2" id="KW-1185">Reference proteome</keyword>
<organism evidence="1 2">
    <name type="scientific">Monilinia fructigena</name>
    <dbReference type="NCBI Taxonomy" id="38457"/>
    <lineage>
        <taxon>Eukaryota</taxon>
        <taxon>Fungi</taxon>
        <taxon>Dikarya</taxon>
        <taxon>Ascomycota</taxon>
        <taxon>Pezizomycotina</taxon>
        <taxon>Leotiomycetes</taxon>
        <taxon>Helotiales</taxon>
        <taxon>Sclerotiniaceae</taxon>
        <taxon>Monilinia</taxon>
    </lineage>
</organism>
<reference evidence="1 2" key="1">
    <citation type="submission" date="2018-06" db="EMBL/GenBank/DDBJ databases">
        <title>Genome Sequence of the Brown Rot Fungal Pathogen Monilinia fructigena.</title>
        <authorList>
            <person name="Landi L."/>
            <person name="De Miccolis Angelini R.M."/>
            <person name="Pollastro S."/>
            <person name="Abate D."/>
            <person name="Faretra F."/>
            <person name="Romanazzi G."/>
        </authorList>
    </citation>
    <scope>NUCLEOTIDE SEQUENCE [LARGE SCALE GENOMIC DNA]</scope>
    <source>
        <strain evidence="1 2">Mfrg269</strain>
    </source>
</reference>
<comment type="caution">
    <text evidence="1">The sequence shown here is derived from an EMBL/GenBank/DDBJ whole genome shotgun (WGS) entry which is preliminary data.</text>
</comment>
<evidence type="ECO:0000313" key="2">
    <source>
        <dbReference type="Proteomes" id="UP000249056"/>
    </source>
</evidence>
<accession>A0A395IYS3</accession>
<dbReference type="EMBL" id="QKRW01000012">
    <property type="protein sequence ID" value="RAL64958.1"/>
    <property type="molecule type" value="Genomic_DNA"/>
</dbReference>
<proteinExistence type="predicted"/>
<sequence length="106" mass="11844">MSGTRIRNYPLQILKSLSIKNHAHCCKEIRAQASQNHPNHHQTPKKMSLPFTYHANAQTEFKPPLIANENAFLGDVAVSTDEAAPLSAGFYRLEKGNTIDLRVHVP</sequence>
<dbReference type="OrthoDB" id="4985585at2759"/>
<name>A0A395IYS3_9HELO</name>
<gene>
    <name evidence="1" type="ORF">DID88_001548</name>
</gene>
<dbReference type="AlphaFoldDB" id="A0A395IYS3"/>